<dbReference type="RefSeq" id="WP_213170400.1">
    <property type="nucleotide sequence ID" value="NZ_CP070496.1"/>
</dbReference>
<keyword evidence="3" id="KW-1185">Reference proteome</keyword>
<feature type="compositionally biased region" description="Polar residues" evidence="1">
    <location>
        <begin position="73"/>
        <end position="82"/>
    </location>
</feature>
<dbReference type="Proteomes" id="UP000662939">
    <property type="component" value="Chromosome"/>
</dbReference>
<accession>A0A895XLH4</accession>
<protein>
    <submittedName>
        <fullName evidence="2">Uncharacterized protein</fullName>
    </submittedName>
</protein>
<feature type="region of interest" description="Disordered" evidence="1">
    <location>
        <begin position="1"/>
        <end position="82"/>
    </location>
</feature>
<dbReference type="EMBL" id="CP070496">
    <property type="protein sequence ID" value="QSB04403.1"/>
    <property type="molecule type" value="Genomic_DNA"/>
</dbReference>
<evidence type="ECO:0000313" key="2">
    <source>
        <dbReference type="EMBL" id="QSB04403.1"/>
    </source>
</evidence>
<dbReference type="KEGG" id="nav:JQS30_11435"/>
<sequence>MSQQLQSGRAVENASRGSEVSEPEPAPSRMANNDLAASKVTVPQSPASLWASTSRPISVKHSSGVATDPTGWIETSSIVTCE</sequence>
<reference evidence="2" key="1">
    <citation type="submission" date="2021-02" db="EMBL/GenBank/DDBJ databases">
        <title>Natronoglycomyces albus gen. nov., sp. nov, a haloalkaliphilic actinobacterium from a soda solonchak soil.</title>
        <authorList>
            <person name="Sorokin D.Y."/>
            <person name="Khijniak T.V."/>
            <person name="Zakharycheva A.P."/>
            <person name="Boueva O.V."/>
            <person name="Ariskina E.V."/>
            <person name="Hahnke R.L."/>
            <person name="Bunk B."/>
            <person name="Sproer C."/>
            <person name="Schumann P."/>
            <person name="Evtushenko L.I."/>
            <person name="Kublanov I.V."/>
        </authorList>
    </citation>
    <scope>NUCLEOTIDE SEQUENCE</scope>
    <source>
        <strain evidence="2">DSM 106290</strain>
    </source>
</reference>
<evidence type="ECO:0000313" key="3">
    <source>
        <dbReference type="Proteomes" id="UP000662939"/>
    </source>
</evidence>
<organism evidence="2 3">
    <name type="scientific">Natronoglycomyces albus</name>
    <dbReference type="NCBI Taxonomy" id="2811108"/>
    <lineage>
        <taxon>Bacteria</taxon>
        <taxon>Bacillati</taxon>
        <taxon>Actinomycetota</taxon>
        <taxon>Actinomycetes</taxon>
        <taxon>Glycomycetales</taxon>
        <taxon>Glycomycetaceae</taxon>
        <taxon>Natronoglycomyces</taxon>
    </lineage>
</organism>
<proteinExistence type="predicted"/>
<gene>
    <name evidence="2" type="ORF">JQS30_11435</name>
</gene>
<evidence type="ECO:0000256" key="1">
    <source>
        <dbReference type="SAM" id="MobiDB-lite"/>
    </source>
</evidence>
<dbReference type="AlphaFoldDB" id="A0A895XLH4"/>
<feature type="compositionally biased region" description="Polar residues" evidence="1">
    <location>
        <begin position="41"/>
        <end position="65"/>
    </location>
</feature>
<name>A0A895XLH4_9ACTN</name>